<keyword evidence="2" id="KW-1185">Reference proteome</keyword>
<accession>A0ACC1CKE9</accession>
<name>A0ACC1CKE9_9NEOP</name>
<protein>
    <submittedName>
        <fullName evidence="1">Uncharacterized protein</fullName>
    </submittedName>
</protein>
<comment type="caution">
    <text evidence="1">The sequence shown here is derived from an EMBL/GenBank/DDBJ whole genome shotgun (WGS) entry which is preliminary data.</text>
</comment>
<reference evidence="1 2" key="1">
    <citation type="journal article" date="2021" name="Front. Genet.">
        <title>Chromosome-Level Genome Assembly Reveals Significant Gene Expansion in the Toll and IMD Signaling Pathways of Dendrolimus kikuchii.</title>
        <authorList>
            <person name="Zhou J."/>
            <person name="Wu P."/>
            <person name="Xiong Z."/>
            <person name="Liu N."/>
            <person name="Zhao N."/>
            <person name="Ji M."/>
            <person name="Qiu Y."/>
            <person name="Yang B."/>
        </authorList>
    </citation>
    <scope>NUCLEOTIDE SEQUENCE [LARGE SCALE GENOMIC DNA]</scope>
    <source>
        <strain evidence="1">Ann1</strain>
    </source>
</reference>
<proteinExistence type="predicted"/>
<evidence type="ECO:0000313" key="1">
    <source>
        <dbReference type="EMBL" id="KAJ0172064.1"/>
    </source>
</evidence>
<evidence type="ECO:0000313" key="2">
    <source>
        <dbReference type="Proteomes" id="UP000824533"/>
    </source>
</evidence>
<dbReference type="Proteomes" id="UP000824533">
    <property type="component" value="Linkage Group LG22"/>
</dbReference>
<gene>
    <name evidence="1" type="ORF">K1T71_012037</name>
</gene>
<dbReference type="EMBL" id="CM034408">
    <property type="protein sequence ID" value="KAJ0172064.1"/>
    <property type="molecule type" value="Genomic_DNA"/>
</dbReference>
<organism evidence="1 2">
    <name type="scientific">Dendrolimus kikuchii</name>
    <dbReference type="NCBI Taxonomy" id="765133"/>
    <lineage>
        <taxon>Eukaryota</taxon>
        <taxon>Metazoa</taxon>
        <taxon>Ecdysozoa</taxon>
        <taxon>Arthropoda</taxon>
        <taxon>Hexapoda</taxon>
        <taxon>Insecta</taxon>
        <taxon>Pterygota</taxon>
        <taxon>Neoptera</taxon>
        <taxon>Endopterygota</taxon>
        <taxon>Lepidoptera</taxon>
        <taxon>Glossata</taxon>
        <taxon>Ditrysia</taxon>
        <taxon>Bombycoidea</taxon>
        <taxon>Lasiocampidae</taxon>
        <taxon>Dendrolimus</taxon>
    </lineage>
</organism>
<sequence>MNKENNWSAAGSRRSAVAERIRIRQEWSALKGIDSLNILAPKKSTKVVVKKNFYYTHNDKRLNSSQSTTVKKKNPIGQQYQSPSEVLHGVVVLVDVGGEVRALPLRAALTALGATVVPKWSPLVTHLVWSQGGCRAIRAKARALATALVSPLWVEACAASNKRLPERSFPAASRASDLPSPRTLRQMLKKADMENLSLNLSDSEDESESKTIRLRYSSDTSKEKTTDTSKDTAQNKSDDNTETRINTAPRRRLDKTNKRPNKSRRKLWTQKENDLTERSDDDESDKDESRDPKTQKRTQLDKRILAQTKLLARKLLKDCTVNTQDTAKVFRIVLTGMNRPERHRVASAVRSLNGRIQRAVDKHTTHVLLGSCREETTDSDVQIVASTTFNPSDVVQCTGVQKARTLNALCGAARGCRVLTAQWALDSAMHKRWLHHHSYVVPHLKKIAQKACIERIAFGYQHTNYAYNVFQGMRVYVSPDTEQKDAALQLLKLCGASVQNGGQHQDGSDFQDGATQTAEFDVKVGIESGTVSSKWIFDSVASARMRTTKHYINV</sequence>